<protein>
    <submittedName>
        <fullName evidence="1">Alcohol dehydrogenase</fullName>
        <ecNumber evidence="1">1.1.1.1</ecNumber>
    </submittedName>
</protein>
<proteinExistence type="predicted"/>
<organism evidence="1">
    <name type="scientific">Roseomonas mucosa</name>
    <dbReference type="NCBI Taxonomy" id="207340"/>
    <lineage>
        <taxon>Bacteria</taxon>
        <taxon>Pseudomonadati</taxon>
        <taxon>Pseudomonadota</taxon>
        <taxon>Alphaproteobacteria</taxon>
        <taxon>Acetobacterales</taxon>
        <taxon>Roseomonadaceae</taxon>
        <taxon>Roseomonas</taxon>
    </lineage>
</organism>
<dbReference type="AlphaFoldDB" id="A0A4Y1MSL5"/>
<accession>A0A4Y1MSL5</accession>
<dbReference type="GO" id="GO:0004022">
    <property type="term" value="F:alcohol dehydrogenase (NAD+) activity"/>
    <property type="evidence" value="ECO:0007669"/>
    <property type="project" value="UniProtKB-EC"/>
</dbReference>
<reference evidence="1" key="1">
    <citation type="submission" date="2017-12" db="EMBL/GenBank/DDBJ databases">
        <authorList>
            <person name="Martens C."/>
            <person name="Dahlstrom E."/>
            <person name="Barbian K."/>
            <person name="Sykora L."/>
            <person name="Ricklefs S."/>
            <person name="Bruno D."/>
            <person name="Anzick I."/>
            <person name="Myles I."/>
            <person name="Datta S.K."/>
        </authorList>
    </citation>
    <scope>NUCLEOTIDE SEQUENCE</scope>
    <source>
        <strain evidence="1">AD2</strain>
        <plasmid evidence="1">p1-AD2</plasmid>
    </source>
</reference>
<dbReference type="EC" id="1.1.1.1" evidence="1"/>
<sequence>MKAAVLHEVGRPRPYAASRPMTVEEVELDPPGPGEVLVEVAGAGLCHSDLSVLSRPRPRRCPP</sequence>
<dbReference type="SUPFAM" id="SSF50129">
    <property type="entry name" value="GroES-like"/>
    <property type="match status" value="1"/>
</dbReference>
<keyword evidence="1" id="KW-0614">Plasmid</keyword>
<dbReference type="InterPro" id="IPR011032">
    <property type="entry name" value="GroES-like_sf"/>
</dbReference>
<name>A0A4Y1MSL5_9PROT</name>
<evidence type="ECO:0000313" key="1">
    <source>
        <dbReference type="EMBL" id="AWV20484.1"/>
    </source>
</evidence>
<dbReference type="EMBL" id="CP025188">
    <property type="protein sequence ID" value="AWV20484.1"/>
    <property type="molecule type" value="Genomic_DNA"/>
</dbReference>
<keyword evidence="1" id="KW-0560">Oxidoreductase</keyword>
<geneLocation type="plasmid" evidence="1">
    <name>p1-AD2</name>
</geneLocation>
<dbReference type="Gene3D" id="3.90.180.10">
    <property type="entry name" value="Medium-chain alcohol dehydrogenases, catalytic domain"/>
    <property type="match status" value="1"/>
</dbReference>
<gene>
    <name evidence="1" type="ORF">RADP37_05517</name>
</gene>